<feature type="binding site" evidence="12">
    <location>
        <position position="56"/>
    </location>
    <ligand>
        <name>Zn(2+)</name>
        <dbReference type="ChEBI" id="CHEBI:29105"/>
        <note>catalytic</note>
    </ligand>
</feature>
<evidence type="ECO:0000256" key="6">
    <source>
        <dbReference type="ARBA" id="ARBA00022801"/>
    </source>
</evidence>
<feature type="binding site" evidence="11">
    <location>
        <begin position="45"/>
        <end position="51"/>
    </location>
    <ligand>
        <name>substrate</name>
    </ligand>
</feature>
<feature type="domain" description="CMP/dCMP-type deaminase" evidence="13">
    <location>
        <begin position="4"/>
        <end position="129"/>
    </location>
</feature>
<dbReference type="NCBIfam" id="TIGR01354">
    <property type="entry name" value="cyt_deam_tetra"/>
    <property type="match status" value="1"/>
</dbReference>
<keyword evidence="7 12" id="KW-0862">Zinc</keyword>
<evidence type="ECO:0000313" key="15">
    <source>
        <dbReference type="EMBL" id="GGT86918.1"/>
    </source>
</evidence>
<dbReference type="InterPro" id="IPR002125">
    <property type="entry name" value="CMP_dCMP_dom"/>
</dbReference>
<dbReference type="InterPro" id="IPR050202">
    <property type="entry name" value="Cyt/Deoxycyt_deaminase"/>
</dbReference>
<organism evidence="14 16">
    <name type="scientific">Sulfodiicoccus acidiphilus</name>
    <dbReference type="NCBI Taxonomy" id="1670455"/>
    <lineage>
        <taxon>Archaea</taxon>
        <taxon>Thermoproteota</taxon>
        <taxon>Thermoprotei</taxon>
        <taxon>Sulfolobales</taxon>
        <taxon>Sulfolobaceae</taxon>
        <taxon>Sulfodiicoccus</taxon>
    </lineage>
</organism>
<dbReference type="GO" id="GO:0005829">
    <property type="term" value="C:cytosol"/>
    <property type="evidence" value="ECO:0007669"/>
    <property type="project" value="TreeGrafter"/>
</dbReference>
<evidence type="ECO:0000313" key="16">
    <source>
        <dbReference type="Proteomes" id="UP000276741"/>
    </source>
</evidence>
<proteinExistence type="inferred from homology"/>
<dbReference type="GO" id="GO:0055086">
    <property type="term" value="P:nucleobase-containing small molecule metabolic process"/>
    <property type="evidence" value="ECO:0007669"/>
    <property type="project" value="UniProtKB-ARBA"/>
</dbReference>
<dbReference type="EMBL" id="BMQS01000001">
    <property type="protein sequence ID" value="GGT86918.1"/>
    <property type="molecule type" value="Genomic_DNA"/>
</dbReference>
<reference evidence="15" key="4">
    <citation type="submission" date="2020-09" db="EMBL/GenBank/DDBJ databases">
        <authorList>
            <person name="Sun Q."/>
            <person name="Ohkuma M."/>
        </authorList>
    </citation>
    <scope>NUCLEOTIDE SEQUENCE</scope>
    <source>
        <strain evidence="15">JCM 31740</strain>
    </source>
</reference>
<comment type="cofactor">
    <cofactor evidence="1 12">
        <name>Zn(2+)</name>
        <dbReference type="ChEBI" id="CHEBI:29105"/>
    </cofactor>
</comment>
<dbReference type="RefSeq" id="WP_126448981.1">
    <property type="nucleotide sequence ID" value="NZ_AP018553.1"/>
</dbReference>
<dbReference type="PANTHER" id="PTHR11644">
    <property type="entry name" value="CYTIDINE DEAMINASE"/>
    <property type="match status" value="1"/>
</dbReference>
<comment type="catalytic activity">
    <reaction evidence="9">
        <text>cytidine + H2O + H(+) = uridine + NH4(+)</text>
        <dbReference type="Rhea" id="RHEA:16069"/>
        <dbReference type="ChEBI" id="CHEBI:15377"/>
        <dbReference type="ChEBI" id="CHEBI:15378"/>
        <dbReference type="ChEBI" id="CHEBI:16704"/>
        <dbReference type="ChEBI" id="CHEBI:17562"/>
        <dbReference type="ChEBI" id="CHEBI:28938"/>
        <dbReference type="EC" id="3.5.4.5"/>
    </reaction>
</comment>
<gene>
    <name evidence="15" type="ORF">GCM10007116_01150</name>
    <name evidence="14" type="ORF">HS1genome_0029</name>
</gene>
<keyword evidence="5 12" id="KW-0479">Metal-binding</keyword>
<dbReference type="CDD" id="cd01283">
    <property type="entry name" value="cytidine_deaminase"/>
    <property type="match status" value="1"/>
</dbReference>
<feature type="binding site" evidence="12">
    <location>
        <position position="92"/>
    </location>
    <ligand>
        <name>Zn(2+)</name>
        <dbReference type="ChEBI" id="CHEBI:29105"/>
        <note>catalytic</note>
    </ligand>
</feature>
<reference evidence="16" key="2">
    <citation type="submission" date="2018-04" db="EMBL/GenBank/DDBJ databases">
        <title>Complete genome sequence of Sulfodiicoccus acidiphilus strain HS-1.</title>
        <authorList>
            <person name="Sakai H.D."/>
            <person name="Kurosawa N."/>
        </authorList>
    </citation>
    <scope>NUCLEOTIDE SEQUENCE [LARGE SCALE GENOMIC DNA]</scope>
    <source>
        <strain evidence="16">HS-1</strain>
    </source>
</reference>
<evidence type="ECO:0000256" key="9">
    <source>
        <dbReference type="ARBA" id="ARBA00049558"/>
    </source>
</evidence>
<comment type="similarity">
    <text evidence="3">Belongs to the cytidine and deoxycytidylate deaminase family.</text>
</comment>
<dbReference type="GO" id="GO:0072527">
    <property type="term" value="P:pyrimidine-containing compound metabolic process"/>
    <property type="evidence" value="ECO:0007669"/>
    <property type="project" value="UniProtKB-ARBA"/>
</dbReference>
<dbReference type="InterPro" id="IPR006262">
    <property type="entry name" value="Cyt_deam_tetra"/>
</dbReference>
<dbReference type="GeneID" id="38665515"/>
<dbReference type="KEGG" id="sacd:HS1genome_0029"/>
<evidence type="ECO:0000256" key="1">
    <source>
        <dbReference type="ARBA" id="ARBA00001947"/>
    </source>
</evidence>
<accession>A0A348B0D8</accession>
<feature type="active site" description="Proton donor" evidence="10">
    <location>
        <position position="58"/>
    </location>
</feature>
<dbReference type="InterPro" id="IPR016193">
    <property type="entry name" value="Cytidine_deaminase-like"/>
</dbReference>
<dbReference type="Proteomes" id="UP000276741">
    <property type="component" value="Chromosome"/>
</dbReference>
<dbReference type="EC" id="3.5.4.5" evidence="4"/>
<dbReference type="SUPFAM" id="SSF53927">
    <property type="entry name" value="Cytidine deaminase-like"/>
    <property type="match status" value="1"/>
</dbReference>
<dbReference type="InterPro" id="IPR016192">
    <property type="entry name" value="APOBEC/CMP_deaminase_Zn-bd"/>
</dbReference>
<name>A0A348B0D8_9CREN</name>
<keyword evidence="16" id="KW-1185">Reference proteome</keyword>
<evidence type="ECO:0000259" key="13">
    <source>
        <dbReference type="PROSITE" id="PS51747"/>
    </source>
</evidence>
<feature type="binding site" evidence="12">
    <location>
        <position position="89"/>
    </location>
    <ligand>
        <name>Zn(2+)</name>
        <dbReference type="ChEBI" id="CHEBI:29105"/>
        <note>catalytic</note>
    </ligand>
</feature>
<evidence type="ECO:0000256" key="4">
    <source>
        <dbReference type="ARBA" id="ARBA00012783"/>
    </source>
</evidence>
<dbReference type="NCBIfam" id="NF004064">
    <property type="entry name" value="PRK05578.1"/>
    <property type="match status" value="1"/>
</dbReference>
<evidence type="ECO:0000256" key="2">
    <source>
        <dbReference type="ARBA" id="ARBA00003949"/>
    </source>
</evidence>
<keyword evidence="6 14" id="KW-0378">Hydrolase</keyword>
<dbReference type="Proteomes" id="UP000616143">
    <property type="component" value="Unassembled WGS sequence"/>
</dbReference>
<dbReference type="PROSITE" id="PS00903">
    <property type="entry name" value="CYT_DCMP_DEAMINASES_1"/>
    <property type="match status" value="1"/>
</dbReference>
<dbReference type="OrthoDB" id="39143at2157"/>
<evidence type="ECO:0000256" key="3">
    <source>
        <dbReference type="ARBA" id="ARBA00006576"/>
    </source>
</evidence>
<evidence type="ECO:0000313" key="14">
    <source>
        <dbReference type="EMBL" id="BBD71640.1"/>
    </source>
</evidence>
<dbReference type="GO" id="GO:0008270">
    <property type="term" value="F:zinc ion binding"/>
    <property type="evidence" value="ECO:0007669"/>
    <property type="project" value="InterPro"/>
</dbReference>
<evidence type="ECO:0000256" key="12">
    <source>
        <dbReference type="PIRSR" id="PIRSR606262-3"/>
    </source>
</evidence>
<dbReference type="FunFam" id="3.40.140.10:FF:000008">
    <property type="entry name" value="Cytidine deaminase"/>
    <property type="match status" value="1"/>
</dbReference>
<evidence type="ECO:0000256" key="11">
    <source>
        <dbReference type="PIRSR" id="PIRSR606262-2"/>
    </source>
</evidence>
<dbReference type="EMBL" id="AP018553">
    <property type="protein sequence ID" value="BBD71640.1"/>
    <property type="molecule type" value="Genomic_DNA"/>
</dbReference>
<dbReference type="Gene3D" id="3.40.140.10">
    <property type="entry name" value="Cytidine Deaminase, domain 2"/>
    <property type="match status" value="1"/>
</dbReference>
<dbReference type="AlphaFoldDB" id="A0A348B0D8"/>
<dbReference type="GO" id="GO:0004126">
    <property type="term" value="F:cytidine deaminase activity"/>
    <property type="evidence" value="ECO:0007669"/>
    <property type="project" value="UniProtKB-EC"/>
</dbReference>
<evidence type="ECO:0000256" key="7">
    <source>
        <dbReference type="ARBA" id="ARBA00022833"/>
    </source>
</evidence>
<dbReference type="PANTHER" id="PTHR11644:SF2">
    <property type="entry name" value="CYTIDINE DEAMINASE"/>
    <property type="match status" value="1"/>
</dbReference>
<evidence type="ECO:0000256" key="5">
    <source>
        <dbReference type="ARBA" id="ARBA00022723"/>
    </source>
</evidence>
<sequence length="129" mass="13928">MTEPSDEELIRLAENAASKAYAPYSNYRVGSAVVGRSGRVYFGANVENASYGLSICAERVAIFNAVSSGENEIVKIAVARADGGEIVPCGACRQVIAEFGEKAVVIVKSEGKAKRFQLRELLPDIFRLR</sequence>
<dbReference type="GO" id="GO:0042802">
    <property type="term" value="F:identical protein binding"/>
    <property type="evidence" value="ECO:0007669"/>
    <property type="project" value="UniProtKB-ARBA"/>
</dbReference>
<comment type="function">
    <text evidence="2">This enzyme scavenges exogenous and endogenous cytidine and 2'-deoxycytidine for UMP synthesis.</text>
</comment>
<reference evidence="14" key="3">
    <citation type="journal article" date="2019" name="BMC Res. Notes">
        <title>Complete genome sequence of the Sulfodiicoccus acidiphilus strain HS-1T, the first crenarchaeon that lacks polB3, isolated from an acidic hot spring in Ohwaku-dani, Hakone, Japan.</title>
        <authorList>
            <person name="Sakai H.D."/>
            <person name="Kurosawa N."/>
        </authorList>
    </citation>
    <scope>NUCLEOTIDE SEQUENCE</scope>
    <source>
        <strain evidence="14">HS-1</strain>
    </source>
</reference>
<protein>
    <recommendedName>
        <fullName evidence="4">cytidine deaminase</fullName>
        <ecNumber evidence="4">3.5.4.5</ecNumber>
    </recommendedName>
    <alternativeName>
        <fullName evidence="8">Cytidine aminohydrolase</fullName>
    </alternativeName>
</protein>
<dbReference type="Pfam" id="PF00383">
    <property type="entry name" value="dCMP_cyt_deam_1"/>
    <property type="match status" value="1"/>
</dbReference>
<dbReference type="PROSITE" id="PS51747">
    <property type="entry name" value="CYT_DCMP_DEAMINASES_2"/>
    <property type="match status" value="1"/>
</dbReference>
<evidence type="ECO:0000256" key="8">
    <source>
        <dbReference type="ARBA" id="ARBA00032005"/>
    </source>
</evidence>
<reference evidence="15" key="1">
    <citation type="journal article" date="2014" name="Int. J. Syst. Evol. Microbiol.">
        <title>Complete genome sequence of Corynebacterium casei LMG S-19264T (=DSM 44701T), isolated from a smear-ripened cheese.</title>
        <authorList>
            <consortium name="US DOE Joint Genome Institute (JGI-PGF)"/>
            <person name="Walter F."/>
            <person name="Albersmeier A."/>
            <person name="Kalinowski J."/>
            <person name="Ruckert C."/>
        </authorList>
    </citation>
    <scope>NUCLEOTIDE SEQUENCE</scope>
    <source>
        <strain evidence="15">JCM 31740</strain>
    </source>
</reference>
<evidence type="ECO:0000256" key="10">
    <source>
        <dbReference type="PIRSR" id="PIRSR606262-1"/>
    </source>
</evidence>